<dbReference type="SUPFAM" id="SSF47113">
    <property type="entry name" value="Histone-fold"/>
    <property type="match status" value="1"/>
</dbReference>
<dbReference type="OrthoDB" id="1707486at2759"/>
<proteinExistence type="predicted"/>
<dbReference type="GO" id="GO:0006272">
    <property type="term" value="P:leading strand elongation"/>
    <property type="evidence" value="ECO:0007669"/>
    <property type="project" value="TreeGrafter"/>
</dbReference>
<feature type="compositionally biased region" description="Acidic residues" evidence="5">
    <location>
        <begin position="139"/>
        <end position="154"/>
    </location>
</feature>
<feature type="region of interest" description="Disordered" evidence="5">
    <location>
        <begin position="92"/>
        <end position="154"/>
    </location>
</feature>
<gene>
    <name evidence="6" type="ORF">CXG81DRAFT_18702</name>
</gene>
<keyword evidence="2" id="KW-0539">Nucleus</keyword>
<dbReference type="InterPro" id="IPR009072">
    <property type="entry name" value="Histone-fold"/>
</dbReference>
<dbReference type="GO" id="GO:0031490">
    <property type="term" value="F:chromatin DNA binding"/>
    <property type="evidence" value="ECO:0007669"/>
    <property type="project" value="TreeGrafter"/>
</dbReference>
<dbReference type="Proteomes" id="UP000274922">
    <property type="component" value="Unassembled WGS sequence"/>
</dbReference>
<name>A0A4P9X8C0_9FUNG</name>
<dbReference type="Gene3D" id="1.10.20.10">
    <property type="entry name" value="Histone, subunit A"/>
    <property type="match status" value="1"/>
</dbReference>
<accession>A0A4P9X8C0</accession>
<protein>
    <recommendedName>
        <fullName evidence="3">DNA polymerase epsilon subunit D</fullName>
    </recommendedName>
    <alternativeName>
        <fullName evidence="4">DNA polymerase II subunit D</fullName>
    </alternativeName>
</protein>
<dbReference type="InterPro" id="IPR051377">
    <property type="entry name" value="DNA_Pol-Epsilon_Subunit"/>
</dbReference>
<evidence type="ECO:0000256" key="5">
    <source>
        <dbReference type="SAM" id="MobiDB-lite"/>
    </source>
</evidence>
<reference evidence="7" key="1">
    <citation type="journal article" date="2018" name="Nat. Microbiol.">
        <title>Leveraging single-cell genomics to expand the fungal tree of life.</title>
        <authorList>
            <person name="Ahrendt S.R."/>
            <person name="Quandt C.A."/>
            <person name="Ciobanu D."/>
            <person name="Clum A."/>
            <person name="Salamov A."/>
            <person name="Andreopoulos B."/>
            <person name="Cheng J.F."/>
            <person name="Woyke T."/>
            <person name="Pelin A."/>
            <person name="Henrissat B."/>
            <person name="Reynolds N.K."/>
            <person name="Benny G.L."/>
            <person name="Smith M.E."/>
            <person name="James T.Y."/>
            <person name="Grigoriev I.V."/>
        </authorList>
    </citation>
    <scope>NUCLEOTIDE SEQUENCE [LARGE SCALE GENOMIC DNA]</scope>
    <source>
        <strain evidence="7">ATCC 52028</strain>
    </source>
</reference>
<dbReference type="GO" id="GO:0046982">
    <property type="term" value="F:protein heterodimerization activity"/>
    <property type="evidence" value="ECO:0007669"/>
    <property type="project" value="InterPro"/>
</dbReference>
<dbReference type="AlphaFoldDB" id="A0A4P9X8C0"/>
<organism evidence="6 7">
    <name type="scientific">Caulochytrium protostelioides</name>
    <dbReference type="NCBI Taxonomy" id="1555241"/>
    <lineage>
        <taxon>Eukaryota</taxon>
        <taxon>Fungi</taxon>
        <taxon>Fungi incertae sedis</taxon>
        <taxon>Chytridiomycota</taxon>
        <taxon>Chytridiomycota incertae sedis</taxon>
        <taxon>Chytridiomycetes</taxon>
        <taxon>Caulochytriales</taxon>
        <taxon>Caulochytriaceae</taxon>
        <taxon>Caulochytrium</taxon>
    </lineage>
</organism>
<evidence type="ECO:0000313" key="7">
    <source>
        <dbReference type="Proteomes" id="UP000274922"/>
    </source>
</evidence>
<comment type="subcellular location">
    <subcellularLocation>
        <location evidence="1">Nucleus</location>
    </subcellularLocation>
</comment>
<evidence type="ECO:0000313" key="6">
    <source>
        <dbReference type="EMBL" id="RKP01534.1"/>
    </source>
</evidence>
<evidence type="ECO:0000256" key="1">
    <source>
        <dbReference type="ARBA" id="ARBA00004123"/>
    </source>
</evidence>
<dbReference type="PANTHER" id="PTHR46172:SF1">
    <property type="entry name" value="DNA POLYMERASE EPSILON SUBUNIT 3"/>
    <property type="match status" value="1"/>
</dbReference>
<feature type="compositionally biased region" description="Acidic residues" evidence="5">
    <location>
        <begin position="110"/>
        <end position="133"/>
    </location>
</feature>
<keyword evidence="7" id="KW-1185">Reference proteome</keyword>
<dbReference type="GO" id="GO:0008623">
    <property type="term" value="C:CHRAC"/>
    <property type="evidence" value="ECO:0007669"/>
    <property type="project" value="TreeGrafter"/>
</dbReference>
<dbReference type="EMBL" id="ML014169">
    <property type="protein sequence ID" value="RKP01534.1"/>
    <property type="molecule type" value="Genomic_DNA"/>
</dbReference>
<dbReference type="GO" id="GO:0031507">
    <property type="term" value="P:heterochromatin formation"/>
    <property type="evidence" value="ECO:0007669"/>
    <property type="project" value="TreeGrafter"/>
</dbReference>
<evidence type="ECO:0000256" key="4">
    <source>
        <dbReference type="ARBA" id="ARBA00042096"/>
    </source>
</evidence>
<sequence length="154" mass="16406">MSTIPPAGFDEYELPYSITTRIIRDALSRAAVVFINYLAASAIETKKGTGKRTLTLPDVLAGLEEIGLAEFKDAVQVQVGAFNQKLRAKKKDATRRKLVKGPTSAVPADADADGDADADVDDDAEADGAEAADETAKDETDELAQDMEDDEEAS</sequence>
<evidence type="ECO:0000256" key="3">
    <source>
        <dbReference type="ARBA" id="ARBA00039775"/>
    </source>
</evidence>
<dbReference type="PANTHER" id="PTHR46172">
    <property type="entry name" value="DNA POLYMERASE EPSILON SUBUNIT 3"/>
    <property type="match status" value="1"/>
</dbReference>
<dbReference type="CDD" id="cd22928">
    <property type="entry name" value="HFD_POLE3_DPB4"/>
    <property type="match status" value="1"/>
</dbReference>
<evidence type="ECO:0000256" key="2">
    <source>
        <dbReference type="ARBA" id="ARBA00023242"/>
    </source>
</evidence>
<dbReference type="GO" id="GO:0006974">
    <property type="term" value="P:DNA damage response"/>
    <property type="evidence" value="ECO:0007669"/>
    <property type="project" value="TreeGrafter"/>
</dbReference>
<dbReference type="GO" id="GO:0008622">
    <property type="term" value="C:epsilon DNA polymerase complex"/>
    <property type="evidence" value="ECO:0007669"/>
    <property type="project" value="TreeGrafter"/>
</dbReference>
<dbReference type="STRING" id="1555241.A0A4P9X8C0"/>